<evidence type="ECO:0000313" key="1">
    <source>
        <dbReference type="EMBL" id="GAA2479172.1"/>
    </source>
</evidence>
<name>A0ABP5YEY5_9MICO</name>
<keyword evidence="2" id="KW-1185">Reference proteome</keyword>
<reference evidence="2" key="1">
    <citation type="journal article" date="2019" name="Int. J. Syst. Evol. Microbiol.">
        <title>The Global Catalogue of Microorganisms (GCM) 10K type strain sequencing project: providing services to taxonomists for standard genome sequencing and annotation.</title>
        <authorList>
            <consortium name="The Broad Institute Genomics Platform"/>
            <consortium name="The Broad Institute Genome Sequencing Center for Infectious Disease"/>
            <person name="Wu L."/>
            <person name="Ma J."/>
        </authorList>
    </citation>
    <scope>NUCLEOTIDE SEQUENCE [LARGE SCALE GENOMIC DNA]</scope>
    <source>
        <strain evidence="2">JCM 16259</strain>
    </source>
</reference>
<gene>
    <name evidence="1" type="ORF">GCM10009858_15890</name>
</gene>
<comment type="caution">
    <text evidence="1">The sequence shown here is derived from an EMBL/GenBank/DDBJ whole genome shotgun (WGS) entry which is preliminary data.</text>
</comment>
<evidence type="ECO:0000313" key="2">
    <source>
        <dbReference type="Proteomes" id="UP001500730"/>
    </source>
</evidence>
<dbReference type="EMBL" id="BAAARE010000006">
    <property type="protein sequence ID" value="GAA2479172.1"/>
    <property type="molecule type" value="Genomic_DNA"/>
</dbReference>
<accession>A0ABP5YEY5</accession>
<organism evidence="1 2">
    <name type="scientific">Terrabacter carboxydivorans</name>
    <dbReference type="NCBI Taxonomy" id="619730"/>
    <lineage>
        <taxon>Bacteria</taxon>
        <taxon>Bacillati</taxon>
        <taxon>Actinomycetota</taxon>
        <taxon>Actinomycetes</taxon>
        <taxon>Micrococcales</taxon>
        <taxon>Intrasporangiaceae</taxon>
        <taxon>Terrabacter</taxon>
    </lineage>
</organism>
<dbReference type="Proteomes" id="UP001500730">
    <property type="component" value="Unassembled WGS sequence"/>
</dbReference>
<sequence length="293" mass="32115">MQACRAALSVLPVGSVFSHVTAAQLHGLPLSYAMEEDCRLHVTRPITSNRVRLPSVIGHRALHARRVVEIGGLPVVDLADTWVDLGELVGRGKLVGLDDLVVLGDACATRLGSRVPLIQACLLRNRPRGKRTLLEAYEEIRVGSASPRESLARLVLTRGGLPEPQLNEPIFASWDPGLLLGVGDLVWRVPTEDGGLLKVVGEYQGELFHSGDEQRRHDGIRGSGMACDGWDVQEMWNADLNSSQSRVSTLQRFAAALRVPSDCLRPQDVTPRFFSSHAIDQAIQREMQRSARS</sequence>
<proteinExistence type="predicted"/>
<protein>
    <submittedName>
        <fullName evidence="1">Uncharacterized protein</fullName>
    </submittedName>
</protein>